<sequence length="111" mass="11297">MVALRGSAIWIASVGDTLRAASTLGPSLGGRPCFIPLPFPLPPPFLIGIGSEMALWDSDMPGSIFTSVSTTCSLKKSTSLTVSVGEGGTAMPPGVTCSCSNTKETCLACCL</sequence>
<name>A0AAD9KX90_RIDPI</name>
<organism evidence="1 2">
    <name type="scientific">Ridgeia piscesae</name>
    <name type="common">Tubeworm</name>
    <dbReference type="NCBI Taxonomy" id="27915"/>
    <lineage>
        <taxon>Eukaryota</taxon>
        <taxon>Metazoa</taxon>
        <taxon>Spiralia</taxon>
        <taxon>Lophotrochozoa</taxon>
        <taxon>Annelida</taxon>
        <taxon>Polychaeta</taxon>
        <taxon>Sedentaria</taxon>
        <taxon>Canalipalpata</taxon>
        <taxon>Sabellida</taxon>
        <taxon>Siboglinidae</taxon>
        <taxon>Ridgeia</taxon>
    </lineage>
</organism>
<dbReference type="AlphaFoldDB" id="A0AAD9KX90"/>
<accession>A0AAD9KX90</accession>
<evidence type="ECO:0000313" key="1">
    <source>
        <dbReference type="EMBL" id="KAK2179106.1"/>
    </source>
</evidence>
<keyword evidence="2" id="KW-1185">Reference proteome</keyword>
<reference evidence="1" key="1">
    <citation type="journal article" date="2023" name="Mol. Biol. Evol.">
        <title>Third-Generation Sequencing Reveals the Adaptive Role of the Epigenome in Three Deep-Sea Polychaetes.</title>
        <authorList>
            <person name="Perez M."/>
            <person name="Aroh O."/>
            <person name="Sun Y."/>
            <person name="Lan Y."/>
            <person name="Juniper S.K."/>
            <person name="Young C.R."/>
            <person name="Angers B."/>
            <person name="Qian P.Y."/>
        </authorList>
    </citation>
    <scope>NUCLEOTIDE SEQUENCE</scope>
    <source>
        <strain evidence="1">R07B-5</strain>
    </source>
</reference>
<proteinExistence type="predicted"/>
<comment type="caution">
    <text evidence="1">The sequence shown here is derived from an EMBL/GenBank/DDBJ whole genome shotgun (WGS) entry which is preliminary data.</text>
</comment>
<protein>
    <submittedName>
        <fullName evidence="1">Uncharacterized protein</fullName>
    </submittedName>
</protein>
<evidence type="ECO:0000313" key="2">
    <source>
        <dbReference type="Proteomes" id="UP001209878"/>
    </source>
</evidence>
<gene>
    <name evidence="1" type="ORF">NP493_513g00004</name>
</gene>
<dbReference type="EMBL" id="JAODUO010000513">
    <property type="protein sequence ID" value="KAK2179106.1"/>
    <property type="molecule type" value="Genomic_DNA"/>
</dbReference>
<dbReference type="Proteomes" id="UP001209878">
    <property type="component" value="Unassembled WGS sequence"/>
</dbReference>